<keyword evidence="3" id="KW-1185">Reference proteome</keyword>
<feature type="compositionally biased region" description="Polar residues" evidence="1">
    <location>
        <begin position="87"/>
        <end position="99"/>
    </location>
</feature>
<reference evidence="3" key="1">
    <citation type="journal article" date="2019" name="Int. J. Syst. Evol. Microbiol.">
        <title>The Global Catalogue of Microorganisms (GCM) 10K type strain sequencing project: providing services to taxonomists for standard genome sequencing and annotation.</title>
        <authorList>
            <consortium name="The Broad Institute Genomics Platform"/>
            <consortium name="The Broad Institute Genome Sequencing Center for Infectious Disease"/>
            <person name="Wu L."/>
            <person name="Ma J."/>
        </authorList>
    </citation>
    <scope>NUCLEOTIDE SEQUENCE [LARGE SCALE GENOMIC DNA]</scope>
    <source>
        <strain evidence="3">JCM 16603</strain>
    </source>
</reference>
<evidence type="ECO:0008006" key="4">
    <source>
        <dbReference type="Google" id="ProtNLM"/>
    </source>
</evidence>
<dbReference type="Proteomes" id="UP001501310">
    <property type="component" value="Unassembled WGS sequence"/>
</dbReference>
<accession>A0ABP7RJD6</accession>
<dbReference type="PROSITE" id="PS51257">
    <property type="entry name" value="PROKAR_LIPOPROTEIN"/>
    <property type="match status" value="1"/>
</dbReference>
<gene>
    <name evidence="2" type="ORF">GCM10022211_05050</name>
</gene>
<feature type="compositionally biased region" description="Basic and acidic residues" evidence="1">
    <location>
        <begin position="64"/>
        <end position="75"/>
    </location>
</feature>
<dbReference type="EMBL" id="BAAAZD010000001">
    <property type="protein sequence ID" value="GAA3998342.1"/>
    <property type="molecule type" value="Genomic_DNA"/>
</dbReference>
<feature type="region of interest" description="Disordered" evidence="1">
    <location>
        <begin position="20"/>
        <end position="99"/>
    </location>
</feature>
<comment type="caution">
    <text evidence="2">The sequence shown here is derived from an EMBL/GenBank/DDBJ whole genome shotgun (WGS) entry which is preliminary data.</text>
</comment>
<protein>
    <recommendedName>
        <fullName evidence="4">Lipoprotein</fullName>
    </recommendedName>
</protein>
<organism evidence="2 3">
    <name type="scientific">Sphingomonas humi</name>
    <dbReference type="NCBI Taxonomy" id="335630"/>
    <lineage>
        <taxon>Bacteria</taxon>
        <taxon>Pseudomonadati</taxon>
        <taxon>Pseudomonadota</taxon>
        <taxon>Alphaproteobacteria</taxon>
        <taxon>Sphingomonadales</taxon>
        <taxon>Sphingomonadaceae</taxon>
        <taxon>Sphingomonas</taxon>
    </lineage>
</organism>
<evidence type="ECO:0000313" key="3">
    <source>
        <dbReference type="Proteomes" id="UP001501310"/>
    </source>
</evidence>
<sequence>MNKLKLTMVAAGIAALAACNNTPQEQKADNIEANAEATADNLEEAADNATTEAREDSLENQADMVREKGEEKADATRTSADLDGNSADDTVSGNSAQKQ</sequence>
<proteinExistence type="predicted"/>
<dbReference type="RefSeq" id="WP_344708585.1">
    <property type="nucleotide sequence ID" value="NZ_BAAAZD010000001.1"/>
</dbReference>
<evidence type="ECO:0000256" key="1">
    <source>
        <dbReference type="SAM" id="MobiDB-lite"/>
    </source>
</evidence>
<evidence type="ECO:0000313" key="2">
    <source>
        <dbReference type="EMBL" id="GAA3998342.1"/>
    </source>
</evidence>
<name>A0ABP7RJD6_9SPHN</name>